<dbReference type="Pfam" id="PF02230">
    <property type="entry name" value="Abhydrolase_2"/>
    <property type="match status" value="1"/>
</dbReference>
<protein>
    <submittedName>
        <fullName evidence="4">Lysophospholipase</fullName>
    </submittedName>
</protein>
<keyword evidence="2" id="KW-0378">Hydrolase</keyword>
<evidence type="ECO:0000256" key="1">
    <source>
        <dbReference type="ARBA" id="ARBA00006499"/>
    </source>
</evidence>
<reference evidence="4 5" key="1">
    <citation type="journal article" date="2014" name="Nat. Commun.">
        <title>Klebsormidium flaccidum genome reveals primary factors for plant terrestrial adaptation.</title>
        <authorList>
            <person name="Hori K."/>
            <person name="Maruyama F."/>
            <person name="Fujisawa T."/>
            <person name="Togashi T."/>
            <person name="Yamamoto N."/>
            <person name="Seo M."/>
            <person name="Sato S."/>
            <person name="Yamada T."/>
            <person name="Mori H."/>
            <person name="Tajima N."/>
            <person name="Moriyama T."/>
            <person name="Ikeuchi M."/>
            <person name="Watanabe M."/>
            <person name="Wada H."/>
            <person name="Kobayashi K."/>
            <person name="Saito M."/>
            <person name="Masuda T."/>
            <person name="Sasaki-Sekimoto Y."/>
            <person name="Mashiguchi K."/>
            <person name="Awai K."/>
            <person name="Shimojima M."/>
            <person name="Masuda S."/>
            <person name="Iwai M."/>
            <person name="Nobusawa T."/>
            <person name="Narise T."/>
            <person name="Kondo S."/>
            <person name="Saito H."/>
            <person name="Sato R."/>
            <person name="Murakawa M."/>
            <person name="Ihara Y."/>
            <person name="Oshima-Yamada Y."/>
            <person name="Ohtaka K."/>
            <person name="Satoh M."/>
            <person name="Sonobe K."/>
            <person name="Ishii M."/>
            <person name="Ohtani R."/>
            <person name="Kanamori-Sato M."/>
            <person name="Honoki R."/>
            <person name="Miyazaki D."/>
            <person name="Mochizuki H."/>
            <person name="Umetsu J."/>
            <person name="Higashi K."/>
            <person name="Shibata D."/>
            <person name="Kamiya Y."/>
            <person name="Sato N."/>
            <person name="Nakamura Y."/>
            <person name="Tabata S."/>
            <person name="Ida S."/>
            <person name="Kurokawa K."/>
            <person name="Ohta H."/>
        </authorList>
    </citation>
    <scope>NUCLEOTIDE SEQUENCE [LARGE SCALE GENOMIC DNA]</scope>
    <source>
        <strain evidence="4 5">NIES-2285</strain>
    </source>
</reference>
<dbReference type="InterPro" id="IPR029058">
    <property type="entry name" value="AB_hydrolase_fold"/>
</dbReference>
<dbReference type="InterPro" id="IPR050565">
    <property type="entry name" value="LYPA1-2/EST-like"/>
</dbReference>
<organism evidence="4 5">
    <name type="scientific">Klebsormidium nitens</name>
    <name type="common">Green alga</name>
    <name type="synonym">Ulothrix nitens</name>
    <dbReference type="NCBI Taxonomy" id="105231"/>
    <lineage>
        <taxon>Eukaryota</taxon>
        <taxon>Viridiplantae</taxon>
        <taxon>Streptophyta</taxon>
        <taxon>Klebsormidiophyceae</taxon>
        <taxon>Klebsormidiales</taxon>
        <taxon>Klebsormidiaceae</taxon>
        <taxon>Klebsormidium</taxon>
    </lineage>
</organism>
<proteinExistence type="inferred from homology"/>
<dbReference type="Proteomes" id="UP000054558">
    <property type="component" value="Unassembled WGS sequence"/>
</dbReference>
<feature type="domain" description="Phospholipase/carboxylesterase/thioesterase" evidence="3">
    <location>
        <begin position="10"/>
        <end position="216"/>
    </location>
</feature>
<dbReference type="GO" id="GO:0052689">
    <property type="term" value="F:carboxylic ester hydrolase activity"/>
    <property type="evidence" value="ECO:0000318"/>
    <property type="project" value="GO_Central"/>
</dbReference>
<evidence type="ECO:0000259" key="3">
    <source>
        <dbReference type="Pfam" id="PF02230"/>
    </source>
</evidence>
<dbReference type="AlphaFoldDB" id="A0A0U9HQJ5"/>
<dbReference type="PANTHER" id="PTHR10655">
    <property type="entry name" value="LYSOPHOSPHOLIPASE-RELATED"/>
    <property type="match status" value="1"/>
</dbReference>
<name>A0A0U9HQJ5_KLENI</name>
<dbReference type="STRING" id="105231.A0A0U9HQJ5"/>
<dbReference type="GO" id="GO:0005737">
    <property type="term" value="C:cytoplasm"/>
    <property type="evidence" value="ECO:0000318"/>
    <property type="project" value="GO_Central"/>
</dbReference>
<comment type="similarity">
    <text evidence="1">Belongs to the AB hydrolase superfamily. AB hydrolase 2 family.</text>
</comment>
<dbReference type="PANTHER" id="PTHR10655:SF17">
    <property type="entry name" value="LYSOPHOSPHOLIPASE-LIKE PROTEIN 1"/>
    <property type="match status" value="1"/>
</dbReference>
<sequence>MASSSSGAATAVQAVFIFMHGLGDSGDSWEGITWDFKDPEFRNLKWEFPNAPIAPVSCNGGYRMPSWFDLLEIPITPASPHTSDKELLAAIHRVHAKVDKYKASGVPASSIFLGGFSQGGALALASSLLYPETLGGAVVFSGWIPSQELQITEGGKKTPILWCHGDADNVVEYANARVGCPRLQAAGVSCELKTYPRMAHSSCPQEIADLKSWLKAQLTSQVTTV</sequence>
<evidence type="ECO:0000256" key="2">
    <source>
        <dbReference type="ARBA" id="ARBA00022801"/>
    </source>
</evidence>
<dbReference type="InterPro" id="IPR003140">
    <property type="entry name" value="PLipase/COase/thioEstase"/>
</dbReference>
<dbReference type="EMBL" id="DF237006">
    <property type="protein sequence ID" value="GAQ80599.1"/>
    <property type="molecule type" value="Genomic_DNA"/>
</dbReference>
<dbReference type="OrthoDB" id="2418081at2759"/>
<keyword evidence="5" id="KW-1185">Reference proteome</keyword>
<dbReference type="SUPFAM" id="SSF53474">
    <property type="entry name" value="alpha/beta-Hydrolases"/>
    <property type="match status" value="1"/>
</dbReference>
<dbReference type="GO" id="GO:0010363">
    <property type="term" value="P:regulation of plant-type hypersensitive response"/>
    <property type="evidence" value="ECO:0000318"/>
    <property type="project" value="GO_Central"/>
</dbReference>
<gene>
    <name evidence="4" type="ORF">KFL_000570450</name>
</gene>
<dbReference type="Gene3D" id="3.40.50.1820">
    <property type="entry name" value="alpha/beta hydrolase"/>
    <property type="match status" value="1"/>
</dbReference>
<dbReference type="OMA" id="WYDILAM"/>
<evidence type="ECO:0000313" key="4">
    <source>
        <dbReference type="EMBL" id="GAQ80599.1"/>
    </source>
</evidence>
<evidence type="ECO:0000313" key="5">
    <source>
        <dbReference type="Proteomes" id="UP000054558"/>
    </source>
</evidence>
<accession>A0A0U9HQJ5</accession>